<evidence type="ECO:0000313" key="3">
    <source>
        <dbReference type="EMBL" id="CAK8697135.1"/>
    </source>
</evidence>
<evidence type="ECO:0008006" key="5">
    <source>
        <dbReference type="Google" id="ProtNLM"/>
    </source>
</evidence>
<evidence type="ECO:0000256" key="1">
    <source>
        <dbReference type="SAM" id="Phobius"/>
    </source>
</evidence>
<sequence length="269" mass="30167">MSFVLSAVVILLLNTLFLARICLPLEYDDELCTLMLRLTGSVSYNIGMFTVYIYLWMRQYHLHSSPVLRSALPRWLPVLSRVSFVLTLVAFIVPLASIWVNGNVMSVYRDGFCYHKASAVKIFPSLMVGATLLTQITYTLLFCATLKIHEKVNKTAANRKTQSSKKIALRCLYFAVLAISTDGIALLSINVTGGWVPEVYIHLFPKLDLFINLLCMLLCFNNLPDVMKKVVRFLSCGKIVVAGNEDQVTVSRRISVPAISFSLRTTSEV</sequence>
<keyword evidence="1" id="KW-1133">Transmembrane helix</keyword>
<feature type="transmembrane region" description="Helical" evidence="1">
    <location>
        <begin position="122"/>
        <end position="146"/>
    </location>
</feature>
<keyword evidence="2" id="KW-0732">Signal</keyword>
<feature type="chain" id="PRO_5047279637" description="Serpentine receptor class gamma" evidence="2">
    <location>
        <begin position="20"/>
        <end position="269"/>
    </location>
</feature>
<evidence type="ECO:0000256" key="2">
    <source>
        <dbReference type="SAM" id="SignalP"/>
    </source>
</evidence>
<comment type="caution">
    <text evidence="3">The sequence shown here is derived from an EMBL/GenBank/DDBJ whole genome shotgun (WGS) entry which is preliminary data.</text>
</comment>
<organism evidence="3 4">
    <name type="scientific">Clavelina lepadiformis</name>
    <name type="common">Light-bulb sea squirt</name>
    <name type="synonym">Ascidia lepadiformis</name>
    <dbReference type="NCBI Taxonomy" id="159417"/>
    <lineage>
        <taxon>Eukaryota</taxon>
        <taxon>Metazoa</taxon>
        <taxon>Chordata</taxon>
        <taxon>Tunicata</taxon>
        <taxon>Ascidiacea</taxon>
        <taxon>Aplousobranchia</taxon>
        <taxon>Clavelinidae</taxon>
        <taxon>Clavelina</taxon>
    </lineage>
</organism>
<keyword evidence="1" id="KW-0472">Membrane</keyword>
<feature type="transmembrane region" description="Helical" evidence="1">
    <location>
        <begin position="34"/>
        <end position="57"/>
    </location>
</feature>
<protein>
    <recommendedName>
        <fullName evidence="5">Serpentine receptor class gamma</fullName>
    </recommendedName>
</protein>
<feature type="transmembrane region" description="Helical" evidence="1">
    <location>
        <begin position="167"/>
        <end position="187"/>
    </location>
</feature>
<feature type="transmembrane region" description="Helical" evidence="1">
    <location>
        <begin position="78"/>
        <end position="102"/>
    </location>
</feature>
<dbReference type="Proteomes" id="UP001642483">
    <property type="component" value="Unassembled WGS sequence"/>
</dbReference>
<name>A0ABP0GZZ8_CLALP</name>
<feature type="transmembrane region" description="Helical" evidence="1">
    <location>
        <begin position="199"/>
        <end position="220"/>
    </location>
</feature>
<feature type="signal peptide" evidence="2">
    <location>
        <begin position="1"/>
        <end position="19"/>
    </location>
</feature>
<keyword evidence="1" id="KW-0812">Transmembrane</keyword>
<reference evidence="3 4" key="1">
    <citation type="submission" date="2024-02" db="EMBL/GenBank/DDBJ databases">
        <authorList>
            <person name="Daric V."/>
            <person name="Darras S."/>
        </authorList>
    </citation>
    <scope>NUCLEOTIDE SEQUENCE [LARGE SCALE GENOMIC DNA]</scope>
</reference>
<proteinExistence type="predicted"/>
<accession>A0ABP0GZZ8</accession>
<keyword evidence="4" id="KW-1185">Reference proteome</keyword>
<dbReference type="EMBL" id="CAWYQH010000163">
    <property type="protein sequence ID" value="CAK8697135.1"/>
    <property type="molecule type" value="Genomic_DNA"/>
</dbReference>
<evidence type="ECO:0000313" key="4">
    <source>
        <dbReference type="Proteomes" id="UP001642483"/>
    </source>
</evidence>
<gene>
    <name evidence="3" type="ORF">CVLEPA_LOCUS30410</name>
</gene>